<sequence>MIKSEENLEDIGDLNKERIKIDMNMLLKNLDNYSSSFSYLPYLKRMLKERNLSLSHLSLFTKHW</sequence>
<dbReference type="EMBL" id="LTAI01000397">
    <property type="protein sequence ID" value="ORD98890.1"/>
    <property type="molecule type" value="Genomic_DNA"/>
</dbReference>
<name>A0A1X0QGH8_9MICR</name>
<organism evidence="1 2">
    <name type="scientific">Hepatospora eriocheir</name>
    <dbReference type="NCBI Taxonomy" id="1081669"/>
    <lineage>
        <taxon>Eukaryota</taxon>
        <taxon>Fungi</taxon>
        <taxon>Fungi incertae sedis</taxon>
        <taxon>Microsporidia</taxon>
        <taxon>Hepatosporidae</taxon>
        <taxon>Hepatospora</taxon>
    </lineage>
</organism>
<accession>A0A1X0QGH8</accession>
<gene>
    <name evidence="1" type="ORF">A0H76_1774</name>
</gene>
<comment type="caution">
    <text evidence="1">The sequence shown here is derived from an EMBL/GenBank/DDBJ whole genome shotgun (WGS) entry which is preliminary data.</text>
</comment>
<dbReference type="Proteomes" id="UP000192501">
    <property type="component" value="Unassembled WGS sequence"/>
</dbReference>
<protein>
    <submittedName>
        <fullName evidence="1">Uncharacterized protein</fullName>
    </submittedName>
</protein>
<evidence type="ECO:0000313" key="1">
    <source>
        <dbReference type="EMBL" id="ORD98890.1"/>
    </source>
</evidence>
<dbReference type="VEuPathDB" id="MicrosporidiaDB:A0H76_1774"/>
<reference evidence="1 2" key="1">
    <citation type="journal article" date="2017" name="Environ. Microbiol.">
        <title>Decay of the glycolytic pathway and adaptation to intranuclear parasitism within Enterocytozoonidae microsporidia.</title>
        <authorList>
            <person name="Wiredu Boakye D."/>
            <person name="Jaroenlak P."/>
            <person name="Prachumwat A."/>
            <person name="Williams T.A."/>
            <person name="Bateman K.S."/>
            <person name="Itsathitphaisarn O."/>
            <person name="Sritunyalucksana K."/>
            <person name="Paszkiewicz K.H."/>
            <person name="Moore K.A."/>
            <person name="Stentiford G.D."/>
            <person name="Williams B.A."/>
        </authorList>
    </citation>
    <scope>NUCLEOTIDE SEQUENCE [LARGE SCALE GENOMIC DNA]</scope>
    <source>
        <strain evidence="2">canceri</strain>
    </source>
</reference>
<evidence type="ECO:0000313" key="2">
    <source>
        <dbReference type="Proteomes" id="UP000192501"/>
    </source>
</evidence>
<dbReference type="AlphaFoldDB" id="A0A1X0QGH8"/>
<proteinExistence type="predicted"/>